<protein>
    <recommendedName>
        <fullName evidence="1">Class II aldolase/adducin N-terminal domain-containing protein</fullName>
    </recommendedName>
</protein>
<dbReference type="Proteomes" id="UP000830055">
    <property type="component" value="Chromosome"/>
</dbReference>
<dbReference type="Pfam" id="PF00596">
    <property type="entry name" value="Aldolase_II"/>
    <property type="match status" value="1"/>
</dbReference>
<dbReference type="EMBL" id="AP025516">
    <property type="protein sequence ID" value="BDD88309.1"/>
    <property type="molecule type" value="Genomic_DNA"/>
</dbReference>
<evidence type="ECO:0000313" key="3">
    <source>
        <dbReference type="Proteomes" id="UP000830055"/>
    </source>
</evidence>
<evidence type="ECO:0000259" key="1">
    <source>
        <dbReference type="SMART" id="SM01007"/>
    </source>
</evidence>
<reference evidence="2 3" key="1">
    <citation type="submission" date="2022-01" db="EMBL/GenBank/DDBJ databases">
        <title>Desulfofustis limnae sp. nov., a novel mesophilic sulfate-reducing bacterium isolated from marsh soil.</title>
        <authorList>
            <person name="Watanabe M."/>
            <person name="Takahashi A."/>
            <person name="Kojima H."/>
            <person name="Fukui M."/>
        </authorList>
    </citation>
    <scope>NUCLEOTIDE SEQUENCE [LARGE SCALE GENOMIC DNA]</scope>
    <source>
        <strain evidence="2 3">PPLL</strain>
    </source>
</reference>
<dbReference type="Gene3D" id="3.40.225.10">
    <property type="entry name" value="Class II aldolase/adducin N-terminal domain"/>
    <property type="match status" value="1"/>
</dbReference>
<feature type="domain" description="Class II aldolase/adducin N-terminal" evidence="1">
    <location>
        <begin position="41"/>
        <end position="213"/>
    </location>
</feature>
<evidence type="ECO:0000313" key="2">
    <source>
        <dbReference type="EMBL" id="BDD88309.1"/>
    </source>
</evidence>
<proteinExistence type="predicted"/>
<dbReference type="SMART" id="SM01007">
    <property type="entry name" value="Aldolase_II"/>
    <property type="match status" value="1"/>
</dbReference>
<keyword evidence="3" id="KW-1185">Reference proteome</keyword>
<dbReference type="InterPro" id="IPR036409">
    <property type="entry name" value="Aldolase_II/adducin_N_sf"/>
</dbReference>
<name>A0ABM7WBD6_9BACT</name>
<organism evidence="2 3">
    <name type="scientific">Desulfofustis limnaeus</name>
    <dbReference type="NCBI Taxonomy" id="2740163"/>
    <lineage>
        <taxon>Bacteria</taxon>
        <taxon>Pseudomonadati</taxon>
        <taxon>Thermodesulfobacteriota</taxon>
        <taxon>Desulfobulbia</taxon>
        <taxon>Desulfobulbales</taxon>
        <taxon>Desulfocapsaceae</taxon>
        <taxon>Desulfofustis</taxon>
    </lineage>
</organism>
<gene>
    <name evidence="2" type="ORF">DPPLL_26740</name>
</gene>
<accession>A0ABM7WBD6</accession>
<dbReference type="SUPFAM" id="SSF53639">
    <property type="entry name" value="AraD/HMP-PK domain-like"/>
    <property type="match status" value="1"/>
</dbReference>
<dbReference type="InterPro" id="IPR001303">
    <property type="entry name" value="Aldolase_II/adducin_N"/>
</dbReference>
<sequence length="218" mass="23800">MGNDWSGREGVCKFQVSFERRDDCLSADAIREIESWRRILHRLQLIGQSVDRYGGYGYGNISRRYRRDGIDGFIVTGTQTGGHPSLTTTHYALVTGWDPAANSVAARGAVPPSSEALTHGQIYRLDPEVQCVVHGHCPEIWERSDELGLLTTAPEALYGTVAMAAEVERLFYAARAVGSRVLVMGGHRDGVLSYGASPRQAVVALVETLALALAWPND</sequence>